<evidence type="ECO:0000313" key="4">
    <source>
        <dbReference type="EMBL" id="MDP9826431.1"/>
    </source>
</evidence>
<feature type="transmembrane region" description="Helical" evidence="3">
    <location>
        <begin position="430"/>
        <end position="451"/>
    </location>
</feature>
<dbReference type="EMBL" id="JAUSQZ010000001">
    <property type="protein sequence ID" value="MDP9826431.1"/>
    <property type="molecule type" value="Genomic_DNA"/>
</dbReference>
<keyword evidence="1" id="KW-0175">Coiled coil</keyword>
<feature type="transmembrane region" description="Helical" evidence="3">
    <location>
        <begin position="463"/>
        <end position="481"/>
    </location>
</feature>
<keyword evidence="5" id="KW-1185">Reference proteome</keyword>
<dbReference type="Proteomes" id="UP001235712">
    <property type="component" value="Unassembled WGS sequence"/>
</dbReference>
<feature type="compositionally biased region" description="Low complexity" evidence="2">
    <location>
        <begin position="80"/>
        <end position="107"/>
    </location>
</feature>
<organism evidence="4 5">
    <name type="scientific">Kineosporia succinea</name>
    <dbReference type="NCBI Taxonomy" id="84632"/>
    <lineage>
        <taxon>Bacteria</taxon>
        <taxon>Bacillati</taxon>
        <taxon>Actinomycetota</taxon>
        <taxon>Actinomycetes</taxon>
        <taxon>Kineosporiales</taxon>
        <taxon>Kineosporiaceae</taxon>
        <taxon>Kineosporia</taxon>
    </lineage>
</organism>
<feature type="coiled-coil region" evidence="1">
    <location>
        <begin position="602"/>
        <end position="629"/>
    </location>
</feature>
<feature type="compositionally biased region" description="Low complexity" evidence="2">
    <location>
        <begin position="51"/>
        <end position="61"/>
    </location>
</feature>
<protein>
    <submittedName>
        <fullName evidence="4">Uncharacterized protein</fullName>
    </submittedName>
</protein>
<keyword evidence="3" id="KW-0472">Membrane</keyword>
<keyword evidence="3" id="KW-1133">Transmembrane helix</keyword>
<feature type="region of interest" description="Disordered" evidence="2">
    <location>
        <begin position="189"/>
        <end position="283"/>
    </location>
</feature>
<feature type="compositionally biased region" description="Basic and acidic residues" evidence="2">
    <location>
        <begin position="11"/>
        <end position="20"/>
    </location>
</feature>
<comment type="caution">
    <text evidence="4">The sequence shown here is derived from an EMBL/GenBank/DDBJ whole genome shotgun (WGS) entry which is preliminary data.</text>
</comment>
<accession>A0ABT9P190</accession>
<feature type="compositionally biased region" description="Low complexity" evidence="2">
    <location>
        <begin position="235"/>
        <end position="253"/>
    </location>
</feature>
<feature type="compositionally biased region" description="Gly residues" evidence="2">
    <location>
        <begin position="224"/>
        <end position="234"/>
    </location>
</feature>
<keyword evidence="3" id="KW-0812">Transmembrane</keyword>
<name>A0ABT9P190_9ACTN</name>
<reference evidence="4 5" key="1">
    <citation type="submission" date="2023-07" db="EMBL/GenBank/DDBJ databases">
        <title>Sequencing the genomes of 1000 actinobacteria strains.</title>
        <authorList>
            <person name="Klenk H.-P."/>
        </authorList>
    </citation>
    <scope>NUCLEOTIDE SEQUENCE [LARGE SCALE GENOMIC DNA]</scope>
    <source>
        <strain evidence="4 5">DSM 44388</strain>
    </source>
</reference>
<gene>
    <name evidence="4" type="ORF">J2S57_002180</name>
</gene>
<feature type="transmembrane region" description="Helical" evidence="3">
    <location>
        <begin position="289"/>
        <end position="316"/>
    </location>
</feature>
<feature type="compositionally biased region" description="Acidic residues" evidence="2">
    <location>
        <begin position="62"/>
        <end position="75"/>
    </location>
</feature>
<evidence type="ECO:0000256" key="2">
    <source>
        <dbReference type="SAM" id="MobiDB-lite"/>
    </source>
</evidence>
<feature type="transmembrane region" description="Helical" evidence="3">
    <location>
        <begin position="493"/>
        <end position="514"/>
    </location>
</feature>
<feature type="compositionally biased region" description="Low complexity" evidence="2">
    <location>
        <begin position="143"/>
        <end position="164"/>
    </location>
</feature>
<feature type="compositionally biased region" description="Low complexity" evidence="2">
    <location>
        <begin position="189"/>
        <end position="223"/>
    </location>
</feature>
<evidence type="ECO:0000256" key="1">
    <source>
        <dbReference type="SAM" id="Coils"/>
    </source>
</evidence>
<feature type="compositionally biased region" description="Polar residues" evidence="2">
    <location>
        <begin position="27"/>
        <end position="50"/>
    </location>
</feature>
<sequence length="632" mass="62519">MTRDSASGKGPETDSEKDVTDAPEAATKSTTENAVSTSAPTGTQDSSPAGESSTETTVAVDTTDDEPSETQDTTDEGVVSAAGDTADATGTTSADTTDSPASATASGNNSDTNADAVPTAGATKPIGTSKPEAADLTLKPLPTSAAKADSSDSSDSTATSGAGASDDKTDDTADDTAAATTVAAPVAAAAVTTPSANSSSTPSSSPATSTSAGTGTATSTSTGTGTGTGTGTATGTGAASAADATSAQAAGDVDATTASPVGEPPATGGWGVQEPKQPRTPRADGKYDTLFPLIGTLVALAAIAALLIGAMTLPIAKSKPHEVPVGVGGAAEITGQLTTLLEQFGGEGTFDVRVYTTQDDLRSGIEDREVYGGLYVDDTQAQMMIASAAGIQASDALQTVANTLMQQAGAQVTVVDVVAQPLGDPRGDGLAAAELPLVILSVLPAIALALLYRRRPLAQIGGAVLASAALGLAIAAVLNFVTKSTAGTDATQYWLLSAGLAAGVLTTSIVLLGLHALLGRWGLGIGAAILVLFGAPLSGLSSVPEWLPTPWGTVGQLMPPGATATVLRSMAFFDGQGSKSALLVFVIYTVVGAALLLLGSLLRNNNDRLAEIQAEQQALELEQAEEKTAAAV</sequence>
<feature type="region of interest" description="Disordered" evidence="2">
    <location>
        <begin position="1"/>
        <end position="177"/>
    </location>
</feature>
<evidence type="ECO:0000313" key="5">
    <source>
        <dbReference type="Proteomes" id="UP001235712"/>
    </source>
</evidence>
<feature type="transmembrane region" description="Helical" evidence="3">
    <location>
        <begin position="580"/>
        <end position="602"/>
    </location>
</feature>
<dbReference type="RefSeq" id="WP_307241203.1">
    <property type="nucleotide sequence ID" value="NZ_JAUSQZ010000001.1"/>
</dbReference>
<proteinExistence type="predicted"/>
<evidence type="ECO:0000256" key="3">
    <source>
        <dbReference type="SAM" id="Phobius"/>
    </source>
</evidence>
<feature type="transmembrane region" description="Helical" evidence="3">
    <location>
        <begin position="521"/>
        <end position="540"/>
    </location>
</feature>